<dbReference type="EMBL" id="JBGUBD010000009">
    <property type="protein sequence ID" value="MFA9479488.1"/>
    <property type="molecule type" value="Genomic_DNA"/>
</dbReference>
<feature type="domain" description="Elp3/MiaA/NifB-like radical SAM core" evidence="4">
    <location>
        <begin position="80"/>
        <end position="297"/>
    </location>
</feature>
<dbReference type="PANTHER" id="PTHR43432:SF3">
    <property type="entry name" value="SLR0285 PROTEIN"/>
    <property type="match status" value="1"/>
</dbReference>
<evidence type="ECO:0000313" key="5">
    <source>
        <dbReference type="EMBL" id="MFA9479488.1"/>
    </source>
</evidence>
<dbReference type="InterPro" id="IPR058240">
    <property type="entry name" value="rSAM_sf"/>
</dbReference>
<accession>A0ABV4U7B9</accession>
<dbReference type="InterPro" id="IPR040086">
    <property type="entry name" value="MJ0683-like"/>
</dbReference>
<dbReference type="Pfam" id="PF04055">
    <property type="entry name" value="Radical_SAM"/>
    <property type="match status" value="1"/>
</dbReference>
<keyword evidence="3" id="KW-0411">Iron-sulfur</keyword>
<dbReference type="NCBIfam" id="NF033668">
    <property type="entry name" value="rSAM_PA0069"/>
    <property type="match status" value="1"/>
</dbReference>
<dbReference type="PANTHER" id="PTHR43432">
    <property type="entry name" value="SLR0285 PROTEIN"/>
    <property type="match status" value="1"/>
</dbReference>
<proteinExistence type="predicted"/>
<organism evidence="5 6">
    <name type="scientific">Natronomicrosphaera hydrolytica</name>
    <dbReference type="NCBI Taxonomy" id="3242702"/>
    <lineage>
        <taxon>Bacteria</taxon>
        <taxon>Pseudomonadati</taxon>
        <taxon>Planctomycetota</taxon>
        <taxon>Phycisphaerae</taxon>
        <taxon>Phycisphaerales</taxon>
        <taxon>Phycisphaeraceae</taxon>
        <taxon>Natronomicrosphaera</taxon>
    </lineage>
</organism>
<dbReference type="Gene3D" id="3.80.30.30">
    <property type="match status" value="1"/>
</dbReference>
<reference evidence="5 6" key="1">
    <citation type="submission" date="2024-08" db="EMBL/GenBank/DDBJ databases">
        <title>Whole-genome sequencing of halo(alkali)philic microorganisms from hypersaline lakes.</title>
        <authorList>
            <person name="Sorokin D.Y."/>
            <person name="Merkel A.Y."/>
            <person name="Messina E."/>
            <person name="Yakimov M."/>
        </authorList>
    </citation>
    <scope>NUCLEOTIDE SEQUENCE [LARGE SCALE GENOMIC DNA]</scope>
    <source>
        <strain evidence="5 6">AB-hyl4</strain>
    </source>
</reference>
<dbReference type="Proteomes" id="UP001575105">
    <property type="component" value="Unassembled WGS sequence"/>
</dbReference>
<comment type="caution">
    <text evidence="5">The sequence shown here is derived from an EMBL/GenBank/DDBJ whole genome shotgun (WGS) entry which is preliminary data.</text>
</comment>
<evidence type="ECO:0000256" key="3">
    <source>
        <dbReference type="ARBA" id="ARBA00023014"/>
    </source>
</evidence>
<dbReference type="SMART" id="SM00729">
    <property type="entry name" value="Elp3"/>
    <property type="match status" value="1"/>
</dbReference>
<dbReference type="CDD" id="cd01335">
    <property type="entry name" value="Radical_SAM"/>
    <property type="match status" value="1"/>
</dbReference>
<evidence type="ECO:0000313" key="6">
    <source>
        <dbReference type="Proteomes" id="UP001575105"/>
    </source>
</evidence>
<keyword evidence="6" id="KW-1185">Reference proteome</keyword>
<dbReference type="RefSeq" id="WP_425346409.1">
    <property type="nucleotide sequence ID" value="NZ_JBGUBD010000009.1"/>
</dbReference>
<gene>
    <name evidence="5" type="ORF">ACERK3_14460</name>
</gene>
<sequence>MDEAFEYCDGLPNGPVRGRGAGLNPGNRFEDVRLHVLGEHLDAVLVEHDAQRQVTTRVLRDQSRTLINYVDPAKSPDIGFRWTINPYRGCEHGCIYCYARPGHEYLGLSSGLDFETTILAKLDAPALLERELDKATWQGEPIVMAGVTDVYQPIEAKLRLTRGLLEVMARCRQPVSLITKNKLILRDLDLLMELAKHDAVHAAVSLTTLDATLAQRMEPRASHPRDRLEAIRQLSAAGVPVTVMAAPIIPGLNDRELPALLKAAAEAGATSAGYVLLRLPYQIKALFLDWLARHYPQRAGKVESFIRQARGGELYEATHGKRMRGEGAMAEQIGDVFRLFRRRYGLTGQRHALSSDAFVRPNRDGQMSLF</sequence>
<evidence type="ECO:0000256" key="2">
    <source>
        <dbReference type="ARBA" id="ARBA00023004"/>
    </source>
</evidence>
<dbReference type="SFLD" id="SFLDS00029">
    <property type="entry name" value="Radical_SAM"/>
    <property type="match status" value="1"/>
</dbReference>
<dbReference type="InterPro" id="IPR006638">
    <property type="entry name" value="Elp3/MiaA/NifB-like_rSAM"/>
</dbReference>
<keyword evidence="2" id="KW-0408">Iron</keyword>
<evidence type="ECO:0000259" key="4">
    <source>
        <dbReference type="SMART" id="SM00729"/>
    </source>
</evidence>
<dbReference type="SUPFAM" id="SSF102114">
    <property type="entry name" value="Radical SAM enzymes"/>
    <property type="match status" value="1"/>
</dbReference>
<keyword evidence="1" id="KW-0479">Metal-binding</keyword>
<protein>
    <submittedName>
        <fullName evidence="5">PA0069 family radical SAM protein</fullName>
    </submittedName>
</protein>
<evidence type="ECO:0000256" key="1">
    <source>
        <dbReference type="ARBA" id="ARBA00022723"/>
    </source>
</evidence>
<dbReference type="SFLD" id="SFLDG01084">
    <property type="entry name" value="Uncharacterised_Radical_SAM_Su"/>
    <property type="match status" value="1"/>
</dbReference>
<name>A0ABV4U7B9_9BACT</name>
<dbReference type="InterPro" id="IPR007197">
    <property type="entry name" value="rSAM"/>
</dbReference>